<dbReference type="EMBL" id="JBHLWO010000002">
    <property type="protein sequence ID" value="MFC0319500.1"/>
    <property type="molecule type" value="Genomic_DNA"/>
</dbReference>
<gene>
    <name evidence="4" type="ORF">ACFFI0_14360</name>
</gene>
<feature type="domain" description="Inner membrane protein YgaP-like transmembrane" evidence="3">
    <location>
        <begin position="10"/>
        <end position="66"/>
    </location>
</feature>
<accession>A0ABV6HKX2</accession>
<dbReference type="CDD" id="cd07817">
    <property type="entry name" value="SRPBCC_8"/>
    <property type="match status" value="1"/>
</dbReference>
<sequence length="224" mass="25778">METMNSDDDKINVNTIERIISVGFGALLLRSSLKKFNLLKTIPSIYLIYRGITGRCLLYNAIDLDSTERHNVNVRSYFTINKPREELYQYWRNLENLPSFMEHLLSVKVQENKSTWTAKIPGYHREITWDAEIVKDEPNELIGWQSIRNPLIFNAGKVVFKDAPNNQGTEITVIFSYRPPAGILGEGLAKVLNKPLEYLIANEVRGFKQIMETGERATNKLNKE</sequence>
<dbReference type="InterPro" id="IPR021309">
    <property type="entry name" value="YgaP-like_TM"/>
</dbReference>
<dbReference type="Pfam" id="PF03364">
    <property type="entry name" value="Polyketide_cyc"/>
    <property type="match status" value="1"/>
</dbReference>
<dbReference type="RefSeq" id="WP_130855901.1">
    <property type="nucleotide sequence ID" value="NZ_JBHLWO010000002.1"/>
</dbReference>
<comment type="similarity">
    <text evidence="1">Belongs to the ribosome association toxin RatA family.</text>
</comment>
<evidence type="ECO:0000259" key="2">
    <source>
        <dbReference type="Pfam" id="PF03364"/>
    </source>
</evidence>
<protein>
    <submittedName>
        <fullName evidence="4">SRPBCC family protein</fullName>
    </submittedName>
</protein>
<dbReference type="InterPro" id="IPR023393">
    <property type="entry name" value="START-like_dom_sf"/>
</dbReference>
<dbReference type="Pfam" id="PF11127">
    <property type="entry name" value="YgaP-like_TM"/>
    <property type="match status" value="1"/>
</dbReference>
<evidence type="ECO:0000313" key="4">
    <source>
        <dbReference type="EMBL" id="MFC0319500.1"/>
    </source>
</evidence>
<dbReference type="InterPro" id="IPR047137">
    <property type="entry name" value="ORF3"/>
</dbReference>
<dbReference type="PANTHER" id="PTHR33824">
    <property type="entry name" value="POLYKETIDE CYCLASE/DEHYDRASE AND LIPID TRANSPORT SUPERFAMILY PROTEIN"/>
    <property type="match status" value="1"/>
</dbReference>
<keyword evidence="5" id="KW-1185">Reference proteome</keyword>
<organism evidence="4 5">
    <name type="scientific">Olivibacter oleidegradans</name>
    <dbReference type="NCBI Taxonomy" id="760123"/>
    <lineage>
        <taxon>Bacteria</taxon>
        <taxon>Pseudomonadati</taxon>
        <taxon>Bacteroidota</taxon>
        <taxon>Sphingobacteriia</taxon>
        <taxon>Sphingobacteriales</taxon>
        <taxon>Sphingobacteriaceae</taxon>
        <taxon>Olivibacter</taxon>
    </lineage>
</organism>
<name>A0ABV6HKX2_9SPHI</name>
<proteinExistence type="inferred from homology"/>
<evidence type="ECO:0000256" key="1">
    <source>
        <dbReference type="ARBA" id="ARBA00008918"/>
    </source>
</evidence>
<feature type="domain" description="Coenzyme Q-binding protein COQ10 START" evidence="2">
    <location>
        <begin position="80"/>
        <end position="188"/>
    </location>
</feature>
<dbReference type="PANTHER" id="PTHR33824:SF7">
    <property type="entry name" value="POLYKETIDE CYCLASE_DEHYDRASE AND LIPID TRANSPORT SUPERFAMILY PROTEIN"/>
    <property type="match status" value="1"/>
</dbReference>
<dbReference type="Proteomes" id="UP001589774">
    <property type="component" value="Unassembled WGS sequence"/>
</dbReference>
<evidence type="ECO:0000313" key="5">
    <source>
        <dbReference type="Proteomes" id="UP001589774"/>
    </source>
</evidence>
<evidence type="ECO:0000259" key="3">
    <source>
        <dbReference type="Pfam" id="PF11127"/>
    </source>
</evidence>
<comment type="caution">
    <text evidence="4">The sequence shown here is derived from an EMBL/GenBank/DDBJ whole genome shotgun (WGS) entry which is preliminary data.</text>
</comment>
<reference evidence="4 5" key="1">
    <citation type="submission" date="2024-09" db="EMBL/GenBank/DDBJ databases">
        <authorList>
            <person name="Sun Q."/>
            <person name="Mori K."/>
        </authorList>
    </citation>
    <scope>NUCLEOTIDE SEQUENCE [LARGE SCALE GENOMIC DNA]</scope>
    <source>
        <strain evidence="4 5">CCM 7765</strain>
    </source>
</reference>
<dbReference type="InterPro" id="IPR005031">
    <property type="entry name" value="COQ10_START"/>
</dbReference>
<dbReference type="SUPFAM" id="SSF55961">
    <property type="entry name" value="Bet v1-like"/>
    <property type="match status" value="1"/>
</dbReference>
<dbReference type="Gene3D" id="3.30.530.20">
    <property type="match status" value="1"/>
</dbReference>